<dbReference type="CDD" id="cd08939">
    <property type="entry name" value="KDSR-like_SDR_c"/>
    <property type="match status" value="1"/>
</dbReference>
<evidence type="ECO:0000313" key="14">
    <source>
        <dbReference type="Proteomes" id="UP001320420"/>
    </source>
</evidence>
<gene>
    <name evidence="13" type="ORF">SLS62_002954</name>
</gene>
<evidence type="ECO:0000256" key="9">
    <source>
        <dbReference type="ARBA" id="ARBA00026112"/>
    </source>
</evidence>
<keyword evidence="8" id="KW-0443">Lipid metabolism</keyword>
<dbReference type="EMBL" id="JAKJXP020000015">
    <property type="protein sequence ID" value="KAK7755139.1"/>
    <property type="molecule type" value="Genomic_DNA"/>
</dbReference>
<dbReference type="PANTHER" id="PTHR43550">
    <property type="entry name" value="3-KETODIHYDROSPHINGOSINE REDUCTASE"/>
    <property type="match status" value="1"/>
</dbReference>
<comment type="subcellular location">
    <subcellularLocation>
        <location evidence="1">Endoplasmic reticulum</location>
    </subcellularLocation>
</comment>
<evidence type="ECO:0000256" key="12">
    <source>
        <dbReference type="SAM" id="Phobius"/>
    </source>
</evidence>
<organism evidence="13 14">
    <name type="scientific">Diatrype stigma</name>
    <dbReference type="NCBI Taxonomy" id="117547"/>
    <lineage>
        <taxon>Eukaryota</taxon>
        <taxon>Fungi</taxon>
        <taxon>Dikarya</taxon>
        <taxon>Ascomycota</taxon>
        <taxon>Pezizomycotina</taxon>
        <taxon>Sordariomycetes</taxon>
        <taxon>Xylariomycetidae</taxon>
        <taxon>Xylariales</taxon>
        <taxon>Diatrypaceae</taxon>
        <taxon>Diatrype</taxon>
    </lineage>
</organism>
<keyword evidence="12" id="KW-1133">Transmembrane helix</keyword>
<evidence type="ECO:0000256" key="3">
    <source>
        <dbReference type="ARBA" id="ARBA00004991"/>
    </source>
</evidence>
<keyword evidence="12" id="KW-0472">Membrane</keyword>
<evidence type="ECO:0000256" key="1">
    <source>
        <dbReference type="ARBA" id="ARBA00004240"/>
    </source>
</evidence>
<evidence type="ECO:0000256" key="8">
    <source>
        <dbReference type="ARBA" id="ARBA00023098"/>
    </source>
</evidence>
<dbReference type="GO" id="GO:0006666">
    <property type="term" value="P:3-keto-sphinganine metabolic process"/>
    <property type="evidence" value="ECO:0007669"/>
    <property type="project" value="InterPro"/>
</dbReference>
<evidence type="ECO:0000256" key="2">
    <source>
        <dbReference type="ARBA" id="ARBA00004760"/>
    </source>
</evidence>
<comment type="pathway">
    <text evidence="2">Lipid metabolism; sphingolipid metabolism.</text>
</comment>
<dbReference type="GO" id="GO:0005789">
    <property type="term" value="C:endoplasmic reticulum membrane"/>
    <property type="evidence" value="ECO:0007669"/>
    <property type="project" value="TreeGrafter"/>
</dbReference>
<protein>
    <recommendedName>
        <fullName evidence="9">3-dehydrosphinganine reductase</fullName>
        <ecNumber evidence="9">1.1.1.102</ecNumber>
    </recommendedName>
</protein>
<name>A0AAN9UTC8_9PEZI</name>
<reference evidence="13 14" key="1">
    <citation type="submission" date="2024-02" db="EMBL/GenBank/DDBJ databases">
        <title>De novo assembly and annotation of 12 fungi associated with fruit tree decline syndrome in Ontario, Canada.</title>
        <authorList>
            <person name="Sulman M."/>
            <person name="Ellouze W."/>
            <person name="Ilyukhin E."/>
        </authorList>
    </citation>
    <scope>NUCLEOTIDE SEQUENCE [LARGE SCALE GENOMIC DNA]</scope>
    <source>
        <strain evidence="13 14">M11/M66-122</strain>
    </source>
</reference>
<dbReference type="GO" id="GO:0030148">
    <property type="term" value="P:sphingolipid biosynthetic process"/>
    <property type="evidence" value="ECO:0007669"/>
    <property type="project" value="InterPro"/>
</dbReference>
<feature type="transmembrane region" description="Helical" evidence="12">
    <location>
        <begin position="280"/>
        <end position="300"/>
    </location>
</feature>
<evidence type="ECO:0000256" key="6">
    <source>
        <dbReference type="ARBA" id="ARBA00022919"/>
    </source>
</evidence>
<dbReference type="EC" id="1.1.1.102" evidence="9"/>
<dbReference type="PANTHER" id="PTHR43550:SF3">
    <property type="entry name" value="3-KETODIHYDROSPHINGOSINE REDUCTASE"/>
    <property type="match status" value="1"/>
</dbReference>
<dbReference type="Proteomes" id="UP001320420">
    <property type="component" value="Unassembled WGS sequence"/>
</dbReference>
<sequence>MGSLMSKDDFSVDGKTVLITGGSRGTGREVGRQLAEKGANIVIVARDHAKLEESIGADLVKPEESVRVIAETTTWNNGSPPDIVWCCAGSSHPTLFLDTPATTLRSEMDNNYWTSAYMAHAIMQAWLNPSSSAAESQSSLASSQHTPTVAKKDTRHLIFTASFLAFYTFTGYTSYSPTKAALRSLSDSLSQEMNLYAATTPVRVHTVYPASIFTESYVTENLIKSDLTKKLEEGDAGQTADQVARACIRGLEAGQEMVTTTLITRLVMCSVLGGTIRGGFWRGLVNWLISCVMSFVMVFVRMDMDIKVRRWARELRRSKDQ</sequence>
<comment type="pathway">
    <text evidence="3">Sphingolipid metabolism.</text>
</comment>
<dbReference type="Gene3D" id="3.40.50.720">
    <property type="entry name" value="NAD(P)-binding Rossmann-like Domain"/>
    <property type="match status" value="1"/>
</dbReference>
<comment type="function">
    <text evidence="10">Catalyzes the reduction of 3'-oxosphinganine (3-ketodihydrosphingosine/KDS) to sphinganine (dihydrosphingosine/DHS), the second step of de novo sphingolipid biosynthesis.</text>
</comment>
<dbReference type="SUPFAM" id="SSF51735">
    <property type="entry name" value="NAD(P)-binding Rossmann-fold domains"/>
    <property type="match status" value="1"/>
</dbReference>
<evidence type="ECO:0000256" key="11">
    <source>
        <dbReference type="ARBA" id="ARBA00048930"/>
    </source>
</evidence>
<keyword evidence="14" id="KW-1185">Reference proteome</keyword>
<keyword evidence="7" id="KW-0560">Oxidoreductase</keyword>
<evidence type="ECO:0000313" key="13">
    <source>
        <dbReference type="EMBL" id="KAK7755139.1"/>
    </source>
</evidence>
<keyword evidence="6" id="KW-0746">Sphingolipid metabolism</keyword>
<dbReference type="Pfam" id="PF00106">
    <property type="entry name" value="adh_short"/>
    <property type="match status" value="2"/>
</dbReference>
<proteinExistence type="predicted"/>
<dbReference type="AlphaFoldDB" id="A0AAN9UTC8"/>
<comment type="caution">
    <text evidence="13">The sequence shown here is derived from an EMBL/GenBank/DDBJ whole genome shotgun (WGS) entry which is preliminary data.</text>
</comment>
<comment type="catalytic activity">
    <reaction evidence="11">
        <text>sphinganine + NADP(+) = 3-oxosphinganine + NADPH + H(+)</text>
        <dbReference type="Rhea" id="RHEA:22640"/>
        <dbReference type="ChEBI" id="CHEBI:15378"/>
        <dbReference type="ChEBI" id="CHEBI:57783"/>
        <dbReference type="ChEBI" id="CHEBI:57817"/>
        <dbReference type="ChEBI" id="CHEBI:58299"/>
        <dbReference type="ChEBI" id="CHEBI:58349"/>
        <dbReference type="EC" id="1.1.1.102"/>
    </reaction>
    <physiologicalReaction direction="right-to-left" evidence="11">
        <dbReference type="Rhea" id="RHEA:22642"/>
    </physiologicalReaction>
</comment>
<dbReference type="InterPro" id="IPR036291">
    <property type="entry name" value="NAD(P)-bd_dom_sf"/>
</dbReference>
<accession>A0AAN9UTC8</accession>
<keyword evidence="12" id="KW-0812">Transmembrane</keyword>
<dbReference type="GO" id="GO:0047560">
    <property type="term" value="F:3-dehydrosphinganine reductase activity"/>
    <property type="evidence" value="ECO:0007669"/>
    <property type="project" value="UniProtKB-EC"/>
</dbReference>
<keyword evidence="5" id="KW-0521">NADP</keyword>
<dbReference type="InterPro" id="IPR002347">
    <property type="entry name" value="SDR_fam"/>
</dbReference>
<evidence type="ECO:0000256" key="7">
    <source>
        <dbReference type="ARBA" id="ARBA00023002"/>
    </source>
</evidence>
<dbReference type="InterPro" id="IPR045022">
    <property type="entry name" value="KDSR-like"/>
</dbReference>
<keyword evidence="4" id="KW-0256">Endoplasmic reticulum</keyword>
<evidence type="ECO:0000256" key="5">
    <source>
        <dbReference type="ARBA" id="ARBA00022857"/>
    </source>
</evidence>
<dbReference type="PRINTS" id="PR00081">
    <property type="entry name" value="GDHRDH"/>
</dbReference>
<evidence type="ECO:0000256" key="4">
    <source>
        <dbReference type="ARBA" id="ARBA00022824"/>
    </source>
</evidence>
<evidence type="ECO:0000256" key="10">
    <source>
        <dbReference type="ARBA" id="ARBA00044737"/>
    </source>
</evidence>